<keyword evidence="2" id="KW-1185">Reference proteome</keyword>
<sequence>MLHLRLADYNSTDVKGNHLKKHRIPLKPTSYKYEMALHCYISGKFLCVLSVSRELVESVSSGLFRHCIVEGVHWGLESMAYNMGR</sequence>
<reference evidence="1" key="4">
    <citation type="submission" date="2019-03" db="UniProtKB">
        <authorList>
            <consortium name="EnsemblPlants"/>
        </authorList>
    </citation>
    <scope>IDENTIFICATION</scope>
</reference>
<proteinExistence type="predicted"/>
<evidence type="ECO:0000313" key="1">
    <source>
        <dbReference type="EnsemblPlants" id="AET4Gv20374300.17"/>
    </source>
</evidence>
<dbReference type="AlphaFoldDB" id="A0A453HZW6"/>
<reference evidence="1" key="3">
    <citation type="journal article" date="2017" name="Nature">
        <title>Genome sequence of the progenitor of the wheat D genome Aegilops tauschii.</title>
        <authorList>
            <person name="Luo M.C."/>
            <person name="Gu Y.Q."/>
            <person name="Puiu D."/>
            <person name="Wang H."/>
            <person name="Twardziok S.O."/>
            <person name="Deal K.R."/>
            <person name="Huo N."/>
            <person name="Zhu T."/>
            <person name="Wang L."/>
            <person name="Wang Y."/>
            <person name="McGuire P.E."/>
            <person name="Liu S."/>
            <person name="Long H."/>
            <person name="Ramasamy R.K."/>
            <person name="Rodriguez J.C."/>
            <person name="Van S.L."/>
            <person name="Yuan L."/>
            <person name="Wang Z."/>
            <person name="Xia Z."/>
            <person name="Xiao L."/>
            <person name="Anderson O.D."/>
            <person name="Ouyang S."/>
            <person name="Liang Y."/>
            <person name="Zimin A.V."/>
            <person name="Pertea G."/>
            <person name="Qi P."/>
            <person name="Bennetzen J.L."/>
            <person name="Dai X."/>
            <person name="Dawson M.W."/>
            <person name="Muller H.G."/>
            <person name="Kugler K."/>
            <person name="Rivarola-Duarte L."/>
            <person name="Spannagl M."/>
            <person name="Mayer K.F.X."/>
            <person name="Lu F.H."/>
            <person name="Bevan M.W."/>
            <person name="Leroy P."/>
            <person name="Li P."/>
            <person name="You F.M."/>
            <person name="Sun Q."/>
            <person name="Liu Z."/>
            <person name="Lyons E."/>
            <person name="Wicker T."/>
            <person name="Salzberg S.L."/>
            <person name="Devos K.M."/>
            <person name="Dvorak J."/>
        </authorList>
    </citation>
    <scope>NUCLEOTIDE SEQUENCE [LARGE SCALE GENOMIC DNA]</scope>
    <source>
        <strain evidence="1">cv. AL8/78</strain>
    </source>
</reference>
<reference evidence="2" key="2">
    <citation type="journal article" date="2017" name="Nat. Plants">
        <title>The Aegilops tauschii genome reveals multiple impacts of transposons.</title>
        <authorList>
            <person name="Zhao G."/>
            <person name="Zou C."/>
            <person name="Li K."/>
            <person name="Wang K."/>
            <person name="Li T."/>
            <person name="Gao L."/>
            <person name="Zhang X."/>
            <person name="Wang H."/>
            <person name="Yang Z."/>
            <person name="Liu X."/>
            <person name="Jiang W."/>
            <person name="Mao L."/>
            <person name="Kong X."/>
            <person name="Jiao Y."/>
            <person name="Jia J."/>
        </authorList>
    </citation>
    <scope>NUCLEOTIDE SEQUENCE [LARGE SCALE GENOMIC DNA]</scope>
    <source>
        <strain evidence="2">cv. AL8/78</strain>
    </source>
</reference>
<reference evidence="1" key="5">
    <citation type="journal article" date="2021" name="G3 (Bethesda)">
        <title>Aegilops tauschii genome assembly Aet v5.0 features greater sequence contiguity and improved annotation.</title>
        <authorList>
            <person name="Wang L."/>
            <person name="Zhu T."/>
            <person name="Rodriguez J.C."/>
            <person name="Deal K.R."/>
            <person name="Dubcovsky J."/>
            <person name="McGuire P.E."/>
            <person name="Lux T."/>
            <person name="Spannagl M."/>
            <person name="Mayer K.F.X."/>
            <person name="Baldrich P."/>
            <person name="Meyers B.C."/>
            <person name="Huo N."/>
            <person name="Gu Y.Q."/>
            <person name="Zhou H."/>
            <person name="Devos K.M."/>
            <person name="Bennetzen J.L."/>
            <person name="Unver T."/>
            <person name="Budak H."/>
            <person name="Gulick P.J."/>
            <person name="Galiba G."/>
            <person name="Kalapos B."/>
            <person name="Nelson D.R."/>
            <person name="Li P."/>
            <person name="You F.M."/>
            <person name="Luo M.C."/>
            <person name="Dvorak J."/>
        </authorList>
    </citation>
    <scope>NUCLEOTIDE SEQUENCE [LARGE SCALE GENOMIC DNA]</scope>
    <source>
        <strain evidence="1">cv. AL8/78</strain>
    </source>
</reference>
<protein>
    <submittedName>
        <fullName evidence="1">Uncharacterized protein</fullName>
    </submittedName>
</protein>
<name>A0A453HZW6_AEGTS</name>
<accession>A0A453HZW6</accession>
<dbReference type="EnsemblPlants" id="AET4Gv20374300.17">
    <property type="protein sequence ID" value="AET4Gv20374300.17"/>
    <property type="gene ID" value="AET4Gv20374300"/>
</dbReference>
<evidence type="ECO:0000313" key="2">
    <source>
        <dbReference type="Proteomes" id="UP000015105"/>
    </source>
</evidence>
<dbReference type="Proteomes" id="UP000015105">
    <property type="component" value="Chromosome 4D"/>
</dbReference>
<organism evidence="1 2">
    <name type="scientific">Aegilops tauschii subsp. strangulata</name>
    <name type="common">Goatgrass</name>
    <dbReference type="NCBI Taxonomy" id="200361"/>
    <lineage>
        <taxon>Eukaryota</taxon>
        <taxon>Viridiplantae</taxon>
        <taxon>Streptophyta</taxon>
        <taxon>Embryophyta</taxon>
        <taxon>Tracheophyta</taxon>
        <taxon>Spermatophyta</taxon>
        <taxon>Magnoliopsida</taxon>
        <taxon>Liliopsida</taxon>
        <taxon>Poales</taxon>
        <taxon>Poaceae</taxon>
        <taxon>BOP clade</taxon>
        <taxon>Pooideae</taxon>
        <taxon>Triticodae</taxon>
        <taxon>Triticeae</taxon>
        <taxon>Triticinae</taxon>
        <taxon>Aegilops</taxon>
    </lineage>
</organism>
<dbReference type="Gramene" id="AET4Gv20374300.17">
    <property type="protein sequence ID" value="AET4Gv20374300.17"/>
    <property type="gene ID" value="AET4Gv20374300"/>
</dbReference>
<reference evidence="2" key="1">
    <citation type="journal article" date="2014" name="Science">
        <title>Ancient hybridizations among the ancestral genomes of bread wheat.</title>
        <authorList>
            <consortium name="International Wheat Genome Sequencing Consortium,"/>
            <person name="Marcussen T."/>
            <person name="Sandve S.R."/>
            <person name="Heier L."/>
            <person name="Spannagl M."/>
            <person name="Pfeifer M."/>
            <person name="Jakobsen K.S."/>
            <person name="Wulff B.B."/>
            <person name="Steuernagel B."/>
            <person name="Mayer K.F."/>
            <person name="Olsen O.A."/>
        </authorList>
    </citation>
    <scope>NUCLEOTIDE SEQUENCE [LARGE SCALE GENOMIC DNA]</scope>
    <source>
        <strain evidence="2">cv. AL8/78</strain>
    </source>
</reference>